<reference evidence="1" key="2">
    <citation type="submission" date="2014-07" db="EMBL/GenBank/DDBJ databases">
        <authorList>
            <person name="Hull J."/>
        </authorList>
    </citation>
    <scope>NUCLEOTIDE SEQUENCE</scope>
</reference>
<sequence length="217" mass="24225">SQLNLITKRMADCLGLKVVSGETIIHGINSSHTSCNNFITATISSRMSSYTSCVDFHIIPSITTTSFPSKSFDLDLISVPPEIRKSLADPMFNSSSSLDGLLGTQTFFEVLFRCGHEFFRHGDLYFCKSEFGWIASGSILVEIPRPRHFFMAVYDDCSNLKASALDVFEPDEMDNIPSKDQHFCESHFQNTVTRNEEGKFVVALPFKENPSNLGDSL</sequence>
<protein>
    <submittedName>
        <fullName evidence="1">Acetyl-coenzyme A synthetase</fullName>
    </submittedName>
</protein>
<gene>
    <name evidence="1" type="primary">acsA_3</name>
    <name evidence="1" type="ORF">CM83_104678</name>
</gene>
<evidence type="ECO:0000313" key="1">
    <source>
        <dbReference type="EMBL" id="JAG01939.1"/>
    </source>
</evidence>
<proteinExistence type="predicted"/>
<name>A0A0A9W289_LYGHE</name>
<dbReference type="AlphaFoldDB" id="A0A0A9W289"/>
<organism evidence="1">
    <name type="scientific">Lygus hesperus</name>
    <name type="common">Western plant bug</name>
    <dbReference type="NCBI Taxonomy" id="30085"/>
    <lineage>
        <taxon>Eukaryota</taxon>
        <taxon>Metazoa</taxon>
        <taxon>Ecdysozoa</taxon>
        <taxon>Arthropoda</taxon>
        <taxon>Hexapoda</taxon>
        <taxon>Insecta</taxon>
        <taxon>Pterygota</taxon>
        <taxon>Neoptera</taxon>
        <taxon>Paraneoptera</taxon>
        <taxon>Hemiptera</taxon>
        <taxon>Heteroptera</taxon>
        <taxon>Panheteroptera</taxon>
        <taxon>Cimicomorpha</taxon>
        <taxon>Miridae</taxon>
        <taxon>Mirini</taxon>
        <taxon>Lygus</taxon>
    </lineage>
</organism>
<accession>A0A0A9W289</accession>
<feature type="non-terminal residue" evidence="1">
    <location>
        <position position="1"/>
    </location>
</feature>
<dbReference type="EMBL" id="GBHO01041665">
    <property type="protein sequence ID" value="JAG01939.1"/>
    <property type="molecule type" value="Transcribed_RNA"/>
</dbReference>
<feature type="non-terminal residue" evidence="1">
    <location>
        <position position="217"/>
    </location>
</feature>
<reference evidence="1" key="1">
    <citation type="journal article" date="2014" name="PLoS ONE">
        <title>Transcriptome-Based Identification of ABC Transporters in the Western Tarnished Plant Bug Lygus hesperus.</title>
        <authorList>
            <person name="Hull J.J."/>
            <person name="Chaney K."/>
            <person name="Geib S.M."/>
            <person name="Fabrick J.A."/>
            <person name="Brent C.S."/>
            <person name="Walsh D."/>
            <person name="Lavine L.C."/>
        </authorList>
    </citation>
    <scope>NUCLEOTIDE SEQUENCE</scope>
</reference>